<dbReference type="Gene3D" id="3.40.50.360">
    <property type="match status" value="1"/>
</dbReference>
<gene>
    <name evidence="2" type="ORF">DXU93_03850</name>
</gene>
<accession>A0A3E1EZI3</accession>
<dbReference type="PANTHER" id="PTHR30543:SF21">
    <property type="entry name" value="NAD(P)H-DEPENDENT FMN REDUCTASE LOT6"/>
    <property type="match status" value="1"/>
</dbReference>
<proteinExistence type="predicted"/>
<dbReference type="GO" id="GO:0005829">
    <property type="term" value="C:cytosol"/>
    <property type="evidence" value="ECO:0007669"/>
    <property type="project" value="TreeGrafter"/>
</dbReference>
<dbReference type="GO" id="GO:0016491">
    <property type="term" value="F:oxidoreductase activity"/>
    <property type="evidence" value="ECO:0007669"/>
    <property type="project" value="InterPro"/>
</dbReference>
<dbReference type="SUPFAM" id="SSF52218">
    <property type="entry name" value="Flavoproteins"/>
    <property type="match status" value="1"/>
</dbReference>
<dbReference type="Proteomes" id="UP000257127">
    <property type="component" value="Unassembled WGS sequence"/>
</dbReference>
<comment type="caution">
    <text evidence="2">The sequence shown here is derived from an EMBL/GenBank/DDBJ whole genome shotgun (WGS) entry which is preliminary data.</text>
</comment>
<dbReference type="InterPro" id="IPR029039">
    <property type="entry name" value="Flavoprotein-like_sf"/>
</dbReference>
<sequence length="178" mass="19981">MKIIGFAGSNSSQSINKQLVKYTLSKIEQVEVEWVDITDYPLPIFGVDLEEAEGIPENAKQFVEKLQSADGIVLSLAEHNQSYTVAAKNLFDWCSRHSLKFFNDIPVFLMGTSPGGYGAKNVIHAAESRLPKFGANIISVFSLPSFYDNFNSENGIIHQDLRQEHQELLNQFINKTLK</sequence>
<evidence type="ECO:0000259" key="1">
    <source>
        <dbReference type="Pfam" id="PF03358"/>
    </source>
</evidence>
<dbReference type="InterPro" id="IPR005025">
    <property type="entry name" value="FMN_Rdtase-like_dom"/>
</dbReference>
<dbReference type="GO" id="GO:0010181">
    <property type="term" value="F:FMN binding"/>
    <property type="evidence" value="ECO:0007669"/>
    <property type="project" value="TreeGrafter"/>
</dbReference>
<dbReference type="AlphaFoldDB" id="A0A3E1EZI3"/>
<dbReference type="Pfam" id="PF03358">
    <property type="entry name" value="FMN_red"/>
    <property type="match status" value="1"/>
</dbReference>
<dbReference type="EMBL" id="QURB01000002">
    <property type="protein sequence ID" value="RFC54964.1"/>
    <property type="molecule type" value="Genomic_DNA"/>
</dbReference>
<protein>
    <submittedName>
        <fullName evidence="2">NADPH-dependent oxidoreductase</fullName>
    </submittedName>
</protein>
<evidence type="ECO:0000313" key="3">
    <source>
        <dbReference type="Proteomes" id="UP000257127"/>
    </source>
</evidence>
<dbReference type="RefSeq" id="WP_116879943.1">
    <property type="nucleotide sequence ID" value="NZ_QURB01000002.1"/>
</dbReference>
<organism evidence="2 3">
    <name type="scientific">Brumimicrobium aurantiacum</name>
    <dbReference type="NCBI Taxonomy" id="1737063"/>
    <lineage>
        <taxon>Bacteria</taxon>
        <taxon>Pseudomonadati</taxon>
        <taxon>Bacteroidota</taxon>
        <taxon>Flavobacteriia</taxon>
        <taxon>Flavobacteriales</taxon>
        <taxon>Crocinitomicaceae</taxon>
        <taxon>Brumimicrobium</taxon>
    </lineage>
</organism>
<keyword evidence="3" id="KW-1185">Reference proteome</keyword>
<feature type="domain" description="NADPH-dependent FMN reductase-like" evidence="1">
    <location>
        <begin position="1"/>
        <end position="139"/>
    </location>
</feature>
<dbReference type="InterPro" id="IPR050712">
    <property type="entry name" value="NAD(P)H-dep_reductase"/>
</dbReference>
<name>A0A3E1EZI3_9FLAO</name>
<dbReference type="PANTHER" id="PTHR30543">
    <property type="entry name" value="CHROMATE REDUCTASE"/>
    <property type="match status" value="1"/>
</dbReference>
<evidence type="ECO:0000313" key="2">
    <source>
        <dbReference type="EMBL" id="RFC54964.1"/>
    </source>
</evidence>
<dbReference type="OrthoDB" id="5767802at2"/>
<reference evidence="2 3" key="1">
    <citation type="submission" date="2018-08" db="EMBL/GenBank/DDBJ databases">
        <title>The draft genome squence of Brumimicrobium sp. N62.</title>
        <authorList>
            <person name="Du Z.-J."/>
            <person name="Luo H.-R."/>
        </authorList>
    </citation>
    <scope>NUCLEOTIDE SEQUENCE [LARGE SCALE GENOMIC DNA]</scope>
    <source>
        <strain evidence="2 3">N62</strain>
    </source>
</reference>